<dbReference type="EMBL" id="JBBFGL010000007">
    <property type="protein sequence ID" value="MEJ5196186.1"/>
    <property type="molecule type" value="Genomic_DNA"/>
</dbReference>
<evidence type="ECO:0000313" key="1">
    <source>
        <dbReference type="EMBL" id="MEJ5196186.1"/>
    </source>
</evidence>
<gene>
    <name evidence="1" type="ORF">WF834_08365</name>
</gene>
<dbReference type="PANTHER" id="PTHR12526:SF630">
    <property type="entry name" value="GLYCOSYLTRANSFERASE"/>
    <property type="match status" value="1"/>
</dbReference>
<dbReference type="Pfam" id="PF13692">
    <property type="entry name" value="Glyco_trans_1_4"/>
    <property type="match status" value="1"/>
</dbReference>
<dbReference type="Gene3D" id="3.40.50.2000">
    <property type="entry name" value="Glycogen Phosphorylase B"/>
    <property type="match status" value="2"/>
</dbReference>
<keyword evidence="1" id="KW-0328">Glycosyltransferase</keyword>
<dbReference type="PANTHER" id="PTHR12526">
    <property type="entry name" value="GLYCOSYLTRANSFERASE"/>
    <property type="match status" value="1"/>
</dbReference>
<evidence type="ECO:0000313" key="2">
    <source>
        <dbReference type="Proteomes" id="UP001373196"/>
    </source>
</evidence>
<sequence length="403" mass="46053">MKKILYVGQIAIEGSASCTHVRNRARFFNNIGYEVYGLSECPKNECDKVEDTDFLKYIYMKPFHGKGKVRGAGWIADQFLGIHTYNEIIRALKFISPDIIILYELNSIVVEERIRAYCERHNIRLIIEVTEWMEVENRKEIATRGIVWQKDIQKRYIDKRCGNIIAISEFLYEHYRNQGCNVIRLPPLVYDFADKDQVFRDRDAVKLRQVKLVFAGTTDFKDYLEPMLKAIRKINNNEIKIIFDVVGPSPDAIESMLECSSPTQYGINCYGHLSHENTLSIVRKADFSVLMRENKRYAKAGVSTKFVEAMSLAVPSICTAVGGTDAFVTDGVDGVLIKDNSVHEVLDKLVQITNMDSSKILQMKLNALKTAKQVFSEGQYYNVAKCFLEGEGFDSQNKEEAKL</sequence>
<dbReference type="EC" id="2.4.-.-" evidence="1"/>
<dbReference type="RefSeq" id="WP_339395552.1">
    <property type="nucleotide sequence ID" value="NZ_JBBFGL010000007.1"/>
</dbReference>
<proteinExistence type="predicted"/>
<accession>A0AB35Y5Q5</accession>
<comment type="caution">
    <text evidence="1">The sequence shown here is derived from an EMBL/GenBank/DDBJ whole genome shotgun (WGS) entry which is preliminary data.</text>
</comment>
<dbReference type="AlphaFoldDB" id="A0AB35Y5Q5"/>
<name>A0AB35Y5Q5_9FIRM</name>
<reference evidence="1" key="1">
    <citation type="submission" date="2024-03" db="EMBL/GenBank/DDBJ databases">
        <authorList>
            <person name="Plomp N."/>
            <person name="Harmsen H.J."/>
        </authorList>
    </citation>
    <scope>NUCLEOTIDE SEQUENCE</scope>
    <source>
        <strain evidence="1">HTF-128</strain>
    </source>
</reference>
<dbReference type="Proteomes" id="UP001373196">
    <property type="component" value="Unassembled WGS sequence"/>
</dbReference>
<keyword evidence="1" id="KW-0808">Transferase</keyword>
<dbReference type="SUPFAM" id="SSF53756">
    <property type="entry name" value="UDP-Glycosyltransferase/glycogen phosphorylase"/>
    <property type="match status" value="1"/>
</dbReference>
<organism evidence="1 2">
    <name type="scientific">Faecalibacterium wellingii</name>
    <dbReference type="NCBI Taxonomy" id="2929491"/>
    <lineage>
        <taxon>Bacteria</taxon>
        <taxon>Bacillati</taxon>
        <taxon>Bacillota</taxon>
        <taxon>Clostridia</taxon>
        <taxon>Eubacteriales</taxon>
        <taxon>Oscillospiraceae</taxon>
        <taxon>Faecalibacterium</taxon>
    </lineage>
</organism>
<protein>
    <submittedName>
        <fullName evidence="1">Glycosyltransferase</fullName>
        <ecNumber evidence="1">2.4.-.-</ecNumber>
    </submittedName>
</protein>
<dbReference type="GO" id="GO:0016757">
    <property type="term" value="F:glycosyltransferase activity"/>
    <property type="evidence" value="ECO:0007669"/>
    <property type="project" value="UniProtKB-KW"/>
</dbReference>